<keyword evidence="2" id="KW-1133">Transmembrane helix</keyword>
<dbReference type="InterPro" id="IPR013099">
    <property type="entry name" value="K_chnl_dom"/>
</dbReference>
<dbReference type="Gene3D" id="1.10.287.70">
    <property type="match status" value="1"/>
</dbReference>
<keyword evidence="5" id="KW-1185">Reference proteome</keyword>
<dbReference type="PROSITE" id="PS51201">
    <property type="entry name" value="RCK_N"/>
    <property type="match status" value="1"/>
</dbReference>
<keyword evidence="2" id="KW-0472">Membrane</keyword>
<keyword evidence="4" id="KW-0407">Ion channel</keyword>
<organism evidence="4 5">
    <name type="scientific">Mesonia sediminis</name>
    <dbReference type="NCBI Taxonomy" id="1703946"/>
    <lineage>
        <taxon>Bacteria</taxon>
        <taxon>Pseudomonadati</taxon>
        <taxon>Bacteroidota</taxon>
        <taxon>Flavobacteriia</taxon>
        <taxon>Flavobacteriales</taxon>
        <taxon>Flavobacteriaceae</taxon>
        <taxon>Mesonia</taxon>
    </lineage>
</organism>
<accession>A0ABW5SAZ0</accession>
<dbReference type="InterPro" id="IPR003148">
    <property type="entry name" value="RCK_N"/>
</dbReference>
<dbReference type="SUPFAM" id="SSF116726">
    <property type="entry name" value="TrkA C-terminal domain-like"/>
    <property type="match status" value="1"/>
</dbReference>
<evidence type="ECO:0000256" key="1">
    <source>
        <dbReference type="ARBA" id="ARBA00004651"/>
    </source>
</evidence>
<dbReference type="InterPro" id="IPR036291">
    <property type="entry name" value="NAD(P)-bd_dom_sf"/>
</dbReference>
<evidence type="ECO:0000256" key="2">
    <source>
        <dbReference type="SAM" id="Phobius"/>
    </source>
</evidence>
<evidence type="ECO:0000313" key="5">
    <source>
        <dbReference type="Proteomes" id="UP001597357"/>
    </source>
</evidence>
<name>A0ABW5SAZ0_9FLAO</name>
<comment type="subcellular location">
    <subcellularLocation>
        <location evidence="1">Cell membrane</location>
        <topology evidence="1">Multi-pass membrane protein</topology>
    </subcellularLocation>
</comment>
<dbReference type="SUPFAM" id="SSF51735">
    <property type="entry name" value="NAD(P)-binding Rossmann-fold domains"/>
    <property type="match status" value="1"/>
</dbReference>
<protein>
    <submittedName>
        <fullName evidence="4">Potassium channel family protein</fullName>
    </submittedName>
</protein>
<sequence length="343" mass="38048">MQKISTKVLLALLLLVTIVIGGVIGFKLLADYSWIDAFYMTVITVTTVGFGEVVPLTPDQKLFTGIYIILSISIFGYAISTVIEFILSANNIGTLKQRRMQKEISALSNHIVVCGYGRNGKEAVQKLSSNKMNFVIIENSEEQLDQIRQEGFYYIAGDATQDEVLEMAGIEKAKVLLCSLPSDADNLFIVLSARQLNQNLTIISRSTDESSNKKLKLAGADQVIMPDRIGGSHMASLVVNPDLIEFMSELANINENEEVEDQILVKKINFSLLGRSIPMSIAELNLRKDTGCSIIGVQAKTGEYTINPEADMNLDEFSQLIIVGNMHQMRKLKSKYPRLNFKV</sequence>
<feature type="transmembrane region" description="Helical" evidence="2">
    <location>
        <begin position="66"/>
        <end position="87"/>
    </location>
</feature>
<gene>
    <name evidence="4" type="ORF">ACFSQ0_01570</name>
</gene>
<feature type="domain" description="RCK N-terminal" evidence="3">
    <location>
        <begin position="108"/>
        <end position="225"/>
    </location>
</feature>
<evidence type="ECO:0000313" key="4">
    <source>
        <dbReference type="EMBL" id="MFD2696668.1"/>
    </source>
</evidence>
<dbReference type="InterPro" id="IPR036721">
    <property type="entry name" value="RCK_C_sf"/>
</dbReference>
<keyword evidence="4" id="KW-0406">Ion transport</keyword>
<dbReference type="InterPro" id="IPR050721">
    <property type="entry name" value="Trk_Ktr_HKT_K-transport"/>
</dbReference>
<reference evidence="5" key="1">
    <citation type="journal article" date="2019" name="Int. J. Syst. Evol. Microbiol.">
        <title>The Global Catalogue of Microorganisms (GCM) 10K type strain sequencing project: providing services to taxonomists for standard genome sequencing and annotation.</title>
        <authorList>
            <consortium name="The Broad Institute Genomics Platform"/>
            <consortium name="The Broad Institute Genome Sequencing Center for Infectious Disease"/>
            <person name="Wu L."/>
            <person name="Ma J."/>
        </authorList>
    </citation>
    <scope>NUCLEOTIDE SEQUENCE [LARGE SCALE GENOMIC DNA]</scope>
    <source>
        <strain evidence="5">KCTC 42255</strain>
    </source>
</reference>
<dbReference type="EMBL" id="JBHULZ010000008">
    <property type="protein sequence ID" value="MFD2696668.1"/>
    <property type="molecule type" value="Genomic_DNA"/>
</dbReference>
<dbReference type="InterPro" id="IPR006037">
    <property type="entry name" value="RCK_C"/>
</dbReference>
<feature type="transmembrane region" description="Helical" evidence="2">
    <location>
        <begin position="37"/>
        <end position="54"/>
    </location>
</feature>
<keyword evidence="4" id="KW-0813">Transport</keyword>
<dbReference type="Pfam" id="PF02254">
    <property type="entry name" value="TrkA_N"/>
    <property type="match status" value="1"/>
</dbReference>
<proteinExistence type="predicted"/>
<dbReference type="GO" id="GO:0034220">
    <property type="term" value="P:monoatomic ion transmembrane transport"/>
    <property type="evidence" value="ECO:0007669"/>
    <property type="project" value="UniProtKB-KW"/>
</dbReference>
<keyword evidence="2" id="KW-0812">Transmembrane</keyword>
<dbReference type="Gene3D" id="3.30.70.1450">
    <property type="entry name" value="Regulator of K+ conductance, C-terminal domain"/>
    <property type="match status" value="1"/>
</dbReference>
<dbReference type="Proteomes" id="UP001597357">
    <property type="component" value="Unassembled WGS sequence"/>
</dbReference>
<dbReference type="SUPFAM" id="SSF81324">
    <property type="entry name" value="Voltage-gated potassium channels"/>
    <property type="match status" value="1"/>
</dbReference>
<dbReference type="Gene3D" id="3.40.50.720">
    <property type="entry name" value="NAD(P)-binding Rossmann-like Domain"/>
    <property type="match status" value="1"/>
</dbReference>
<comment type="caution">
    <text evidence="4">The sequence shown here is derived from an EMBL/GenBank/DDBJ whole genome shotgun (WGS) entry which is preliminary data.</text>
</comment>
<evidence type="ECO:0000259" key="3">
    <source>
        <dbReference type="PROSITE" id="PS51201"/>
    </source>
</evidence>
<dbReference type="PANTHER" id="PTHR43833:SF9">
    <property type="entry name" value="POTASSIUM CHANNEL PROTEIN YUGO-RELATED"/>
    <property type="match status" value="1"/>
</dbReference>
<dbReference type="Pfam" id="PF07885">
    <property type="entry name" value="Ion_trans_2"/>
    <property type="match status" value="1"/>
</dbReference>
<dbReference type="PANTHER" id="PTHR43833">
    <property type="entry name" value="POTASSIUM CHANNEL PROTEIN 2-RELATED-RELATED"/>
    <property type="match status" value="1"/>
</dbReference>
<dbReference type="RefSeq" id="WP_379043175.1">
    <property type="nucleotide sequence ID" value="NZ_JBHULZ010000008.1"/>
</dbReference>
<dbReference type="Pfam" id="PF02080">
    <property type="entry name" value="TrkA_C"/>
    <property type="match status" value="1"/>
</dbReference>